<protein>
    <submittedName>
        <fullName evidence="10">Cathepsin L</fullName>
    </submittedName>
</protein>
<dbReference type="Pfam" id="PF00112">
    <property type="entry name" value="Peptidase_C1"/>
    <property type="match status" value="1"/>
</dbReference>
<proteinExistence type="inferred from homology"/>
<dbReference type="Gene3D" id="3.90.70.10">
    <property type="entry name" value="Cysteine proteinases"/>
    <property type="match status" value="1"/>
</dbReference>
<accession>A0AAV7JLQ8</accession>
<dbReference type="InterPro" id="IPR025660">
    <property type="entry name" value="Pept_his_AS"/>
</dbReference>
<keyword evidence="11" id="KW-1185">Reference proteome</keyword>
<dbReference type="Proteomes" id="UP001165289">
    <property type="component" value="Unassembled WGS sequence"/>
</dbReference>
<feature type="domain" description="Cathepsin propeptide inhibitor" evidence="9">
    <location>
        <begin position="25"/>
        <end position="80"/>
    </location>
</feature>
<dbReference type="InterPro" id="IPR000668">
    <property type="entry name" value="Peptidase_C1A_C"/>
</dbReference>
<keyword evidence="5" id="KW-0865">Zymogen</keyword>
<dbReference type="GO" id="GO:0008234">
    <property type="term" value="F:cysteine-type peptidase activity"/>
    <property type="evidence" value="ECO:0007669"/>
    <property type="project" value="UniProtKB-KW"/>
</dbReference>
<keyword evidence="4" id="KW-0788">Thiol protease</keyword>
<keyword evidence="7" id="KW-0732">Signal</keyword>
<dbReference type="PRINTS" id="PR00705">
    <property type="entry name" value="PAPAIN"/>
</dbReference>
<evidence type="ECO:0000256" key="5">
    <source>
        <dbReference type="ARBA" id="ARBA00023145"/>
    </source>
</evidence>
<dbReference type="PANTHER" id="PTHR12411">
    <property type="entry name" value="CYSTEINE PROTEASE FAMILY C1-RELATED"/>
    <property type="match status" value="1"/>
</dbReference>
<dbReference type="InterPro" id="IPR039417">
    <property type="entry name" value="Peptidase_C1A_papain-like"/>
</dbReference>
<organism evidence="10 11">
    <name type="scientific">Oopsacas minuta</name>
    <dbReference type="NCBI Taxonomy" id="111878"/>
    <lineage>
        <taxon>Eukaryota</taxon>
        <taxon>Metazoa</taxon>
        <taxon>Porifera</taxon>
        <taxon>Hexactinellida</taxon>
        <taxon>Hexasterophora</taxon>
        <taxon>Lyssacinosida</taxon>
        <taxon>Leucopsacidae</taxon>
        <taxon>Oopsacas</taxon>
    </lineage>
</organism>
<evidence type="ECO:0000313" key="10">
    <source>
        <dbReference type="EMBL" id="KAI6649628.1"/>
    </source>
</evidence>
<dbReference type="Pfam" id="PF08246">
    <property type="entry name" value="Inhibitor_I29"/>
    <property type="match status" value="1"/>
</dbReference>
<dbReference type="InterPro" id="IPR025661">
    <property type="entry name" value="Pept_asp_AS"/>
</dbReference>
<evidence type="ECO:0000259" key="8">
    <source>
        <dbReference type="SMART" id="SM00645"/>
    </source>
</evidence>
<evidence type="ECO:0000313" key="11">
    <source>
        <dbReference type="Proteomes" id="UP001165289"/>
    </source>
</evidence>
<dbReference type="InterPro" id="IPR013128">
    <property type="entry name" value="Peptidase_C1A"/>
</dbReference>
<name>A0AAV7JLQ8_9METZ</name>
<evidence type="ECO:0000256" key="4">
    <source>
        <dbReference type="ARBA" id="ARBA00022807"/>
    </source>
</evidence>
<evidence type="ECO:0000256" key="2">
    <source>
        <dbReference type="ARBA" id="ARBA00022670"/>
    </source>
</evidence>
<feature type="domain" description="Peptidase C1A papain C-terminal" evidence="8">
    <location>
        <begin position="105"/>
        <end position="319"/>
    </location>
</feature>
<dbReference type="PROSITE" id="PS00139">
    <property type="entry name" value="THIOL_PROTEASE_CYS"/>
    <property type="match status" value="1"/>
</dbReference>
<dbReference type="PROSITE" id="PS00639">
    <property type="entry name" value="THIOL_PROTEASE_HIS"/>
    <property type="match status" value="1"/>
</dbReference>
<dbReference type="SMART" id="SM00848">
    <property type="entry name" value="Inhibitor_I29"/>
    <property type="match status" value="1"/>
</dbReference>
<dbReference type="AlphaFoldDB" id="A0AAV7JLQ8"/>
<comment type="similarity">
    <text evidence="1">Belongs to the peptidase C1 family.</text>
</comment>
<evidence type="ECO:0000256" key="3">
    <source>
        <dbReference type="ARBA" id="ARBA00022801"/>
    </source>
</evidence>
<dbReference type="EMBL" id="JAKMXF010000319">
    <property type="protein sequence ID" value="KAI6649628.1"/>
    <property type="molecule type" value="Genomic_DNA"/>
</dbReference>
<keyword evidence="6" id="KW-1015">Disulfide bond</keyword>
<evidence type="ECO:0000256" key="6">
    <source>
        <dbReference type="ARBA" id="ARBA00023157"/>
    </source>
</evidence>
<feature type="signal peptide" evidence="7">
    <location>
        <begin position="1"/>
        <end position="17"/>
    </location>
</feature>
<feature type="chain" id="PRO_5043922211" evidence="7">
    <location>
        <begin position="18"/>
        <end position="320"/>
    </location>
</feature>
<keyword evidence="2" id="KW-0645">Protease</keyword>
<sequence length="320" mass="35651">MKSVIIVLALFVGVCVSYEAGEDLWAAFKNTYDRTYEGIEDSMRRIVFENNLQYIEKFNAEGNSYTLAVNKFADLTHSEFTSIYLGRKPNPEGKREPYYPVQTTANDTVDWRDKGYVTGIKDQGQCGSCWAFSAIGSLEGQYFNKTHKLVSFSEQELVDCSKNGGNAGCQGGDMDAAFEYIEKNGIESESDYKYRAKKHKCEYDASKVVTKISGYKDIPSGSISAMHLAVGSVGPISAAMDASHDSFQFYSEGIYHPRKCGKKDNQLDHGVLAIGYGVTPQAYWLMKNSWGTDWGMDGYFKIAQKENECGICTSSSYPIM</sequence>
<gene>
    <name evidence="10" type="ORF">LOD99_6632</name>
</gene>
<dbReference type="CDD" id="cd02248">
    <property type="entry name" value="Peptidase_C1A"/>
    <property type="match status" value="1"/>
</dbReference>
<dbReference type="InterPro" id="IPR013201">
    <property type="entry name" value="Prot_inhib_I29"/>
</dbReference>
<dbReference type="PROSITE" id="PS00640">
    <property type="entry name" value="THIOL_PROTEASE_ASN"/>
    <property type="match status" value="1"/>
</dbReference>
<reference evidence="10 11" key="1">
    <citation type="journal article" date="2023" name="BMC Biol.">
        <title>The compact genome of the sponge Oopsacas minuta (Hexactinellida) is lacking key metazoan core genes.</title>
        <authorList>
            <person name="Santini S."/>
            <person name="Schenkelaars Q."/>
            <person name="Jourda C."/>
            <person name="Duchesne M."/>
            <person name="Belahbib H."/>
            <person name="Rocher C."/>
            <person name="Selva M."/>
            <person name="Riesgo A."/>
            <person name="Vervoort M."/>
            <person name="Leys S.P."/>
            <person name="Kodjabachian L."/>
            <person name="Le Bivic A."/>
            <person name="Borchiellini C."/>
            <person name="Claverie J.M."/>
            <person name="Renard E."/>
        </authorList>
    </citation>
    <scope>NUCLEOTIDE SEQUENCE [LARGE SCALE GENOMIC DNA]</scope>
    <source>
        <strain evidence="10">SPO-2</strain>
    </source>
</reference>
<evidence type="ECO:0000256" key="7">
    <source>
        <dbReference type="SAM" id="SignalP"/>
    </source>
</evidence>
<dbReference type="InterPro" id="IPR038765">
    <property type="entry name" value="Papain-like_cys_pep_sf"/>
</dbReference>
<dbReference type="GO" id="GO:0006508">
    <property type="term" value="P:proteolysis"/>
    <property type="evidence" value="ECO:0007669"/>
    <property type="project" value="UniProtKB-KW"/>
</dbReference>
<comment type="caution">
    <text evidence="10">The sequence shown here is derived from an EMBL/GenBank/DDBJ whole genome shotgun (WGS) entry which is preliminary data.</text>
</comment>
<evidence type="ECO:0000259" key="9">
    <source>
        <dbReference type="SMART" id="SM00848"/>
    </source>
</evidence>
<dbReference type="SMART" id="SM00645">
    <property type="entry name" value="Pept_C1"/>
    <property type="match status" value="1"/>
</dbReference>
<keyword evidence="3" id="KW-0378">Hydrolase</keyword>
<dbReference type="SUPFAM" id="SSF54001">
    <property type="entry name" value="Cysteine proteinases"/>
    <property type="match status" value="1"/>
</dbReference>
<evidence type="ECO:0000256" key="1">
    <source>
        <dbReference type="ARBA" id="ARBA00008455"/>
    </source>
</evidence>
<dbReference type="FunFam" id="3.90.70.10:FF:000006">
    <property type="entry name" value="Cathepsin S"/>
    <property type="match status" value="1"/>
</dbReference>
<dbReference type="InterPro" id="IPR000169">
    <property type="entry name" value="Pept_cys_AS"/>
</dbReference>